<evidence type="ECO:0000259" key="1">
    <source>
        <dbReference type="Pfam" id="PF10135"/>
    </source>
</evidence>
<dbReference type="RefSeq" id="WP_120468827.1">
    <property type="nucleotide sequence ID" value="NZ_CATAJS010000001.1"/>
</dbReference>
<accession>A0A3A9AZ61</accession>
<name>A0A3A9AZ61_9FIRM</name>
<evidence type="ECO:0000313" key="2">
    <source>
        <dbReference type="EMBL" id="RKI91675.1"/>
    </source>
</evidence>
<feature type="domain" description="Flagellar protein FlgJ N-terminal" evidence="1">
    <location>
        <begin position="60"/>
        <end position="112"/>
    </location>
</feature>
<keyword evidence="3" id="KW-1185">Reference proteome</keyword>
<gene>
    <name evidence="2" type="ORF">D7V94_08665</name>
</gene>
<sequence length="121" mass="13546">MELGGISSSAYVDYMKEQSSTAGAKLQETIKGTDYSQASEDELLGACKQFEAYFLEQVFKEMQKTVDCFKSDEGSDPNNNLVDYFQDSAIQKLAATSTDLQGLGLAQMLYEQMKRNYNMET</sequence>
<dbReference type="AlphaFoldDB" id="A0A3A9AZ61"/>
<proteinExistence type="predicted"/>
<protein>
    <recommendedName>
        <fullName evidence="1">Flagellar protein FlgJ N-terminal domain-containing protein</fullName>
    </recommendedName>
</protein>
<dbReference type="Proteomes" id="UP000280696">
    <property type="component" value="Unassembled WGS sequence"/>
</dbReference>
<reference evidence="2 3" key="1">
    <citation type="submission" date="2018-09" db="EMBL/GenBank/DDBJ databases">
        <title>Murine metabolic-syndrome-specific gut microbial biobank.</title>
        <authorList>
            <person name="Liu C."/>
        </authorList>
    </citation>
    <scope>NUCLEOTIDE SEQUENCE [LARGE SCALE GENOMIC DNA]</scope>
    <source>
        <strain evidence="2 3">0.1xD8-82</strain>
    </source>
</reference>
<dbReference type="EMBL" id="RAYQ01000008">
    <property type="protein sequence ID" value="RKI91675.1"/>
    <property type="molecule type" value="Genomic_DNA"/>
</dbReference>
<dbReference type="InterPro" id="IPR019301">
    <property type="entry name" value="Flagellar_prot_FlgJ_N"/>
</dbReference>
<organism evidence="2 3">
    <name type="scientific">Parablautia intestinalis</name>
    <dbReference type="NCBI Taxonomy" id="2320100"/>
    <lineage>
        <taxon>Bacteria</taxon>
        <taxon>Bacillati</taxon>
        <taxon>Bacillota</taxon>
        <taxon>Clostridia</taxon>
        <taxon>Lachnospirales</taxon>
        <taxon>Lachnospiraceae</taxon>
        <taxon>Parablautia</taxon>
    </lineage>
</organism>
<comment type="caution">
    <text evidence="2">The sequence shown here is derived from an EMBL/GenBank/DDBJ whole genome shotgun (WGS) entry which is preliminary data.</text>
</comment>
<dbReference type="OrthoDB" id="9796740at2"/>
<dbReference type="Pfam" id="PF10135">
    <property type="entry name" value="Rod-binding"/>
    <property type="match status" value="1"/>
</dbReference>
<evidence type="ECO:0000313" key="3">
    <source>
        <dbReference type="Proteomes" id="UP000280696"/>
    </source>
</evidence>